<proteinExistence type="predicted"/>
<evidence type="ECO:0000313" key="2">
    <source>
        <dbReference type="Proteomes" id="UP000828048"/>
    </source>
</evidence>
<protein>
    <submittedName>
        <fullName evidence="1">Uncharacterized protein</fullName>
    </submittedName>
</protein>
<organism evidence="1 2">
    <name type="scientific">Vaccinium darrowii</name>
    <dbReference type="NCBI Taxonomy" id="229202"/>
    <lineage>
        <taxon>Eukaryota</taxon>
        <taxon>Viridiplantae</taxon>
        <taxon>Streptophyta</taxon>
        <taxon>Embryophyta</taxon>
        <taxon>Tracheophyta</taxon>
        <taxon>Spermatophyta</taxon>
        <taxon>Magnoliopsida</taxon>
        <taxon>eudicotyledons</taxon>
        <taxon>Gunneridae</taxon>
        <taxon>Pentapetalae</taxon>
        <taxon>asterids</taxon>
        <taxon>Ericales</taxon>
        <taxon>Ericaceae</taxon>
        <taxon>Vaccinioideae</taxon>
        <taxon>Vaccinieae</taxon>
        <taxon>Vaccinium</taxon>
    </lineage>
</organism>
<dbReference type="EMBL" id="CM037154">
    <property type="protein sequence ID" value="KAH7860339.1"/>
    <property type="molecule type" value="Genomic_DNA"/>
</dbReference>
<accession>A0ACB7Z3J8</accession>
<sequence length="426" mass="47958">MEKLRRLVNQIANTPPPKRHTNLSTLQLSLIPLLSFASSLYNLALFLRHRFYHLGLLRQRRLPVPVISVGNLTWGGNGKTPMVEFIARWLADSGILPLILTRGYAGGDEAKMLQRHLLGTSARIGVGANRAATAARFLERYGYTDTHIGSCLKRCCSNQTTGSSLESDKIGAAILDDGMQHLSLWRDIEIVMVNGMNPWGNQQLVPLGPLREPLAALRRADIVVVHHADLTSDQRVNAIESTLRNIKESIPVFFTRMAPSYFFKVKDTSCKLPLRTLDNMVVLCVSAIGFANAFVQGIERIGALHVDRLDFSDHHLFHMKDIESISMRLQKLQAKFGSKPIVIFTEKDYYREPEILKHLDPFEVLVLCSELQIVPRNGRTEDGYKSVLRQLLEAKEFVPMIVPLNYDKFIHDDAIDENANLDGVQL</sequence>
<keyword evidence="2" id="KW-1185">Reference proteome</keyword>
<comment type="caution">
    <text evidence="1">The sequence shown here is derived from an EMBL/GenBank/DDBJ whole genome shotgun (WGS) entry which is preliminary data.</text>
</comment>
<gene>
    <name evidence="1" type="ORF">Vadar_012330</name>
</gene>
<name>A0ACB7Z3J8_9ERIC</name>
<reference evidence="1 2" key="1">
    <citation type="journal article" date="2021" name="Hortic Res">
        <title>High-quality reference genome and annotation aids understanding of berry development for evergreen blueberry (Vaccinium darrowii).</title>
        <authorList>
            <person name="Yu J."/>
            <person name="Hulse-Kemp A.M."/>
            <person name="Babiker E."/>
            <person name="Staton M."/>
        </authorList>
    </citation>
    <scope>NUCLEOTIDE SEQUENCE [LARGE SCALE GENOMIC DNA]</scope>
    <source>
        <strain evidence="2">cv. NJ 8807/NJ 8810</strain>
        <tissue evidence="1">Young leaf</tissue>
    </source>
</reference>
<dbReference type="Proteomes" id="UP000828048">
    <property type="component" value="Chromosome 4"/>
</dbReference>
<evidence type="ECO:0000313" key="1">
    <source>
        <dbReference type="EMBL" id="KAH7860339.1"/>
    </source>
</evidence>